<evidence type="ECO:0000256" key="6">
    <source>
        <dbReference type="ARBA" id="ARBA00023242"/>
    </source>
</evidence>
<dbReference type="Pfam" id="PF03106">
    <property type="entry name" value="WRKY"/>
    <property type="match status" value="2"/>
</dbReference>
<evidence type="ECO:0000256" key="3">
    <source>
        <dbReference type="ARBA" id="ARBA00023015"/>
    </source>
</evidence>
<keyword evidence="6" id="KW-0539">Nucleus</keyword>
<reference evidence="9 10" key="1">
    <citation type="submission" date="2022-12" db="EMBL/GenBank/DDBJ databases">
        <title>Chromosome-scale assembly of the Ensete ventricosum genome.</title>
        <authorList>
            <person name="Dussert Y."/>
            <person name="Stocks J."/>
            <person name="Wendawek A."/>
            <person name="Woldeyes F."/>
            <person name="Nichols R.A."/>
            <person name="Borrell J.S."/>
        </authorList>
    </citation>
    <scope>NUCLEOTIDE SEQUENCE [LARGE SCALE GENOMIC DNA]</scope>
    <source>
        <strain evidence="10">cv. Maze</strain>
        <tissue evidence="9">Seeds</tissue>
    </source>
</reference>
<comment type="caution">
    <text evidence="9">The sequence shown here is derived from an EMBL/GenBank/DDBJ whole genome shotgun (WGS) entry which is preliminary data.</text>
</comment>
<proteinExistence type="predicted"/>
<dbReference type="InterPro" id="IPR036576">
    <property type="entry name" value="WRKY_dom_sf"/>
</dbReference>
<dbReference type="GO" id="GO:0005634">
    <property type="term" value="C:nucleus"/>
    <property type="evidence" value="ECO:0007669"/>
    <property type="project" value="UniProtKB-SubCell"/>
</dbReference>
<dbReference type="FunFam" id="2.20.25.80:FF:000001">
    <property type="entry name" value="WRKY transcription factor 33"/>
    <property type="match status" value="1"/>
</dbReference>
<dbReference type="GO" id="GO:0003700">
    <property type="term" value="F:DNA-binding transcription factor activity"/>
    <property type="evidence" value="ECO:0007669"/>
    <property type="project" value="InterPro"/>
</dbReference>
<feature type="compositionally biased region" description="Polar residues" evidence="7">
    <location>
        <begin position="145"/>
        <end position="156"/>
    </location>
</feature>
<feature type="compositionally biased region" description="Low complexity" evidence="7">
    <location>
        <begin position="168"/>
        <end position="180"/>
    </location>
</feature>
<evidence type="ECO:0000259" key="8">
    <source>
        <dbReference type="PROSITE" id="PS50811"/>
    </source>
</evidence>
<comment type="subcellular location">
    <subcellularLocation>
        <location evidence="1">Nucleus</location>
    </subcellularLocation>
</comment>
<keyword evidence="2" id="KW-0677">Repeat</keyword>
<evidence type="ECO:0000256" key="7">
    <source>
        <dbReference type="SAM" id="MobiDB-lite"/>
    </source>
</evidence>
<gene>
    <name evidence="9" type="ORF">OPV22_019002</name>
</gene>
<evidence type="ECO:0000256" key="4">
    <source>
        <dbReference type="ARBA" id="ARBA00023125"/>
    </source>
</evidence>
<dbReference type="InterPro" id="IPR044810">
    <property type="entry name" value="WRKY_plant"/>
</dbReference>
<dbReference type="SMART" id="SM00774">
    <property type="entry name" value="WRKY"/>
    <property type="match status" value="2"/>
</dbReference>
<dbReference type="PANTHER" id="PTHR31221:SF193">
    <property type="entry name" value="WRKY TRANSCRIPTION FACTOR PROTEIN 1-RELATED"/>
    <property type="match status" value="1"/>
</dbReference>
<dbReference type="SUPFAM" id="SSF118290">
    <property type="entry name" value="WRKY DNA-binding domain"/>
    <property type="match status" value="2"/>
</dbReference>
<feature type="domain" description="WRKY" evidence="8">
    <location>
        <begin position="396"/>
        <end position="461"/>
    </location>
</feature>
<evidence type="ECO:0000313" key="9">
    <source>
        <dbReference type="EMBL" id="KAJ8486517.1"/>
    </source>
</evidence>
<sequence>MEGNPEPAAGDPGGGAAEGRPPAPELRFEGSSAGKEGRPDPGASPLAGANGARYKSMSPARLPIARAPCLTIPPGFSPSALLESPVLLTNMKAEPSPTTGTFNMCSIMDKTVRIEVSSSTRDTSDVNAYDGGNSGDFEFKPHGTASYNPDLSSLKPSGTVGLIQEDNMPSMQIPSQSQSQCRASRPSEAGSGELQQAKSSEQSTQMLQSDPSEPIPSSILERSAEDGYNWRKYGQKHVKGSEYPRSYYKCTHPHCQMKKQIERSQDGQITEIIYKGQHDHPKPQPSRRSAIGAVLSIQEEEKPAEFSSLMGVEDKSANVPFHISHQVDPNGTTELSPALVSENGVEIGGGQSNNCNEVVGDGDPESKRRKMENANIESASIGKMNREPRVVVQTVSEVDILDDGYRWRKYGQKVVKGNPNPRSYYKCTNSGCPVRKHVERASHDPKAVITTYEGKHNHDVPAAKTASHEASIAMVTTGEGSLSNHSTAAFGAIMRNCGTGTRTFPHPFTQIEESDTVSLDLGVGIIPCQSNITNEQQQQQQQQTLEMEQLQHYQAQSMDCGKLMTPLSSLNGSSHTRIYESGEDEGEGFTFRKATPVDPSSNLYYTTAGNLVMGP</sequence>
<dbReference type="PANTHER" id="PTHR31221">
    <property type="entry name" value="WRKY TRANSCRIPTION FACTOR PROTEIN 1-RELATED"/>
    <property type="match status" value="1"/>
</dbReference>
<dbReference type="InterPro" id="IPR003657">
    <property type="entry name" value="WRKY_dom"/>
</dbReference>
<dbReference type="EMBL" id="JAQQAF010000005">
    <property type="protein sequence ID" value="KAJ8486517.1"/>
    <property type="molecule type" value="Genomic_DNA"/>
</dbReference>
<dbReference type="PROSITE" id="PS50811">
    <property type="entry name" value="WRKY"/>
    <property type="match status" value="2"/>
</dbReference>
<feature type="domain" description="WRKY" evidence="8">
    <location>
        <begin position="225"/>
        <end position="283"/>
    </location>
</feature>
<organism evidence="9 10">
    <name type="scientific">Ensete ventricosum</name>
    <name type="common">Abyssinian banana</name>
    <name type="synonym">Musa ensete</name>
    <dbReference type="NCBI Taxonomy" id="4639"/>
    <lineage>
        <taxon>Eukaryota</taxon>
        <taxon>Viridiplantae</taxon>
        <taxon>Streptophyta</taxon>
        <taxon>Embryophyta</taxon>
        <taxon>Tracheophyta</taxon>
        <taxon>Spermatophyta</taxon>
        <taxon>Magnoliopsida</taxon>
        <taxon>Liliopsida</taxon>
        <taxon>Zingiberales</taxon>
        <taxon>Musaceae</taxon>
        <taxon>Ensete</taxon>
    </lineage>
</organism>
<keyword evidence="3" id="KW-0805">Transcription regulation</keyword>
<protein>
    <recommendedName>
        <fullName evidence="8">WRKY domain-containing protein</fullName>
    </recommendedName>
</protein>
<feature type="region of interest" description="Disordered" evidence="7">
    <location>
        <begin position="1"/>
        <end position="53"/>
    </location>
</feature>
<evidence type="ECO:0000256" key="2">
    <source>
        <dbReference type="ARBA" id="ARBA00022737"/>
    </source>
</evidence>
<feature type="compositionally biased region" description="Low complexity" evidence="7">
    <location>
        <begin position="1"/>
        <end position="10"/>
    </location>
</feature>
<feature type="region of interest" description="Disordered" evidence="7">
    <location>
        <begin position="346"/>
        <end position="367"/>
    </location>
</feature>
<dbReference type="Proteomes" id="UP001222027">
    <property type="component" value="Unassembled WGS sequence"/>
</dbReference>
<name>A0AAV8R1I8_ENSVE</name>
<evidence type="ECO:0000313" key="10">
    <source>
        <dbReference type="Proteomes" id="UP001222027"/>
    </source>
</evidence>
<feature type="region of interest" description="Disordered" evidence="7">
    <location>
        <begin position="118"/>
        <end position="218"/>
    </location>
</feature>
<evidence type="ECO:0000256" key="5">
    <source>
        <dbReference type="ARBA" id="ARBA00023163"/>
    </source>
</evidence>
<dbReference type="Gene3D" id="2.20.25.80">
    <property type="entry name" value="WRKY domain"/>
    <property type="match status" value="2"/>
</dbReference>
<keyword evidence="10" id="KW-1185">Reference proteome</keyword>
<keyword evidence="5" id="KW-0804">Transcription</keyword>
<dbReference type="FunFam" id="2.20.25.80:FF:000006">
    <property type="entry name" value="WRKY transcription factor"/>
    <property type="match status" value="1"/>
</dbReference>
<feature type="compositionally biased region" description="Polar residues" evidence="7">
    <location>
        <begin position="193"/>
        <end position="211"/>
    </location>
</feature>
<dbReference type="GO" id="GO:0043565">
    <property type="term" value="F:sequence-specific DNA binding"/>
    <property type="evidence" value="ECO:0007669"/>
    <property type="project" value="InterPro"/>
</dbReference>
<keyword evidence="4" id="KW-0238">DNA-binding</keyword>
<evidence type="ECO:0000256" key="1">
    <source>
        <dbReference type="ARBA" id="ARBA00004123"/>
    </source>
</evidence>
<dbReference type="AlphaFoldDB" id="A0AAV8R1I8"/>
<accession>A0AAV8R1I8</accession>